<dbReference type="Proteomes" id="UP001148838">
    <property type="component" value="Unassembled WGS sequence"/>
</dbReference>
<proteinExistence type="predicted"/>
<accession>A0ABQ8TQK1</accession>
<sequence>MKSDEMKANITREIRKITEDELIHVNDNFIKRCQKCVDSDDITSIIAYNKTGSQSCEEMRDSETSMTKKQDKKCAIYDTAARASVVLCGSQVEATSAVRGDNAGEMSPRSSTESYPAFARIGLRENPGINLNQVTCPDRDSNLGHLVSRPDALTVTPQHYLQIRTTSSQFTVLLSQSLEFTVSRTTDLQRQFTVLELRSLQLRSTALELRSLNCGPLHSNSGLRMLTQMRTHSRVELWLACSGLLTDGITENSTTTL</sequence>
<reference evidence="1 2" key="1">
    <citation type="journal article" date="2022" name="Allergy">
        <title>Genome assembly and annotation of Periplaneta americana reveal a comprehensive cockroach allergen profile.</title>
        <authorList>
            <person name="Wang L."/>
            <person name="Xiong Q."/>
            <person name="Saelim N."/>
            <person name="Wang L."/>
            <person name="Nong W."/>
            <person name="Wan A.T."/>
            <person name="Shi M."/>
            <person name="Liu X."/>
            <person name="Cao Q."/>
            <person name="Hui J.H.L."/>
            <person name="Sookrung N."/>
            <person name="Leung T.F."/>
            <person name="Tungtrongchitr A."/>
            <person name="Tsui S.K.W."/>
        </authorList>
    </citation>
    <scope>NUCLEOTIDE SEQUENCE [LARGE SCALE GENOMIC DNA]</scope>
    <source>
        <strain evidence="1">PWHHKU_190912</strain>
    </source>
</reference>
<name>A0ABQ8TQK1_PERAM</name>
<gene>
    <name evidence="1" type="ORF">ANN_10417</name>
</gene>
<keyword evidence="2" id="KW-1185">Reference proteome</keyword>
<organism evidence="1 2">
    <name type="scientific">Periplaneta americana</name>
    <name type="common">American cockroach</name>
    <name type="synonym">Blatta americana</name>
    <dbReference type="NCBI Taxonomy" id="6978"/>
    <lineage>
        <taxon>Eukaryota</taxon>
        <taxon>Metazoa</taxon>
        <taxon>Ecdysozoa</taxon>
        <taxon>Arthropoda</taxon>
        <taxon>Hexapoda</taxon>
        <taxon>Insecta</taxon>
        <taxon>Pterygota</taxon>
        <taxon>Neoptera</taxon>
        <taxon>Polyneoptera</taxon>
        <taxon>Dictyoptera</taxon>
        <taxon>Blattodea</taxon>
        <taxon>Blattoidea</taxon>
        <taxon>Blattidae</taxon>
        <taxon>Blattinae</taxon>
        <taxon>Periplaneta</taxon>
    </lineage>
</organism>
<evidence type="ECO:0000313" key="1">
    <source>
        <dbReference type="EMBL" id="KAJ4448401.1"/>
    </source>
</evidence>
<evidence type="ECO:0000313" key="2">
    <source>
        <dbReference type="Proteomes" id="UP001148838"/>
    </source>
</evidence>
<comment type="caution">
    <text evidence="1">The sequence shown here is derived from an EMBL/GenBank/DDBJ whole genome shotgun (WGS) entry which is preliminary data.</text>
</comment>
<protein>
    <submittedName>
        <fullName evidence="1">Uncharacterized protein</fullName>
    </submittedName>
</protein>
<dbReference type="EMBL" id="JAJSOF020000005">
    <property type="protein sequence ID" value="KAJ4448401.1"/>
    <property type="molecule type" value="Genomic_DNA"/>
</dbReference>